<accession>A0A5B9QXI2</accession>
<dbReference type="KEGG" id="rul:UC8_38540"/>
<proteinExistence type="predicted"/>
<sequence length="40" mass="4408">MIANDNCLALNPRVSQNFANTRPKSLPAAPHIKRIYTGDV</sequence>
<dbReference type="EMBL" id="CP042914">
    <property type="protein sequence ID" value="QEG41826.1"/>
    <property type="molecule type" value="Genomic_DNA"/>
</dbReference>
<reference evidence="1 2" key="1">
    <citation type="submission" date="2019-08" db="EMBL/GenBank/DDBJ databases">
        <title>Deep-cultivation of Planctomycetes and their phenomic and genomic characterization uncovers novel biology.</title>
        <authorList>
            <person name="Wiegand S."/>
            <person name="Jogler M."/>
            <person name="Boedeker C."/>
            <person name="Pinto D."/>
            <person name="Vollmers J."/>
            <person name="Rivas-Marin E."/>
            <person name="Kohn T."/>
            <person name="Peeters S.H."/>
            <person name="Heuer A."/>
            <person name="Rast P."/>
            <person name="Oberbeckmann S."/>
            <person name="Bunk B."/>
            <person name="Jeske O."/>
            <person name="Meyerdierks A."/>
            <person name="Storesund J.E."/>
            <person name="Kallscheuer N."/>
            <person name="Luecker S."/>
            <person name="Lage O.M."/>
            <person name="Pohl T."/>
            <person name="Merkel B.J."/>
            <person name="Hornburger P."/>
            <person name="Mueller R.-W."/>
            <person name="Bruemmer F."/>
            <person name="Labrenz M."/>
            <person name="Spormann A.M."/>
            <person name="Op den Camp H."/>
            <person name="Overmann J."/>
            <person name="Amann R."/>
            <person name="Jetten M.S.M."/>
            <person name="Mascher T."/>
            <person name="Medema M.H."/>
            <person name="Devos D.P."/>
            <person name="Kaster A.-K."/>
            <person name="Ovreas L."/>
            <person name="Rohde M."/>
            <person name="Galperin M.Y."/>
            <person name="Jogler C."/>
        </authorList>
    </citation>
    <scope>NUCLEOTIDE SEQUENCE [LARGE SCALE GENOMIC DNA]</scope>
    <source>
        <strain evidence="1 2">UC8</strain>
    </source>
</reference>
<organism evidence="1 2">
    <name type="scientific">Roseimaritima ulvae</name>
    <dbReference type="NCBI Taxonomy" id="980254"/>
    <lineage>
        <taxon>Bacteria</taxon>
        <taxon>Pseudomonadati</taxon>
        <taxon>Planctomycetota</taxon>
        <taxon>Planctomycetia</taxon>
        <taxon>Pirellulales</taxon>
        <taxon>Pirellulaceae</taxon>
        <taxon>Roseimaritima</taxon>
    </lineage>
</organism>
<keyword evidence="2" id="KW-1185">Reference proteome</keyword>
<dbReference type="AlphaFoldDB" id="A0A5B9QXI2"/>
<gene>
    <name evidence="1" type="ORF">UC8_38540</name>
</gene>
<evidence type="ECO:0000313" key="2">
    <source>
        <dbReference type="Proteomes" id="UP000325286"/>
    </source>
</evidence>
<dbReference type="Proteomes" id="UP000325286">
    <property type="component" value="Chromosome"/>
</dbReference>
<evidence type="ECO:0000313" key="1">
    <source>
        <dbReference type="EMBL" id="QEG41826.1"/>
    </source>
</evidence>
<protein>
    <submittedName>
        <fullName evidence="1">Uncharacterized protein</fullName>
    </submittedName>
</protein>
<name>A0A5B9QXI2_9BACT</name>